<feature type="domain" description="VWFD" evidence="10">
    <location>
        <begin position="1501"/>
        <end position="1680"/>
    </location>
</feature>
<dbReference type="InterPro" id="IPR001846">
    <property type="entry name" value="VWF_type-D"/>
</dbReference>
<dbReference type="PANTHER" id="PTHR46160:SF9">
    <property type="entry name" value="PROTEIN PRY2-RELATED"/>
    <property type="match status" value="1"/>
</dbReference>
<evidence type="ECO:0000256" key="5">
    <source>
        <dbReference type="ARBA" id="ARBA00023136"/>
    </source>
</evidence>
<dbReference type="GO" id="GO:0005886">
    <property type="term" value="C:plasma membrane"/>
    <property type="evidence" value="ECO:0007669"/>
    <property type="project" value="UniProtKB-SubCell"/>
</dbReference>
<reference evidence="12" key="1">
    <citation type="submission" date="2025-08" db="UniProtKB">
        <authorList>
            <consortium name="RefSeq"/>
        </authorList>
    </citation>
    <scope>IDENTIFICATION</scope>
</reference>
<proteinExistence type="predicted"/>
<dbReference type="PROSITE" id="PS51034">
    <property type="entry name" value="ZP_2"/>
    <property type="match status" value="1"/>
</dbReference>
<feature type="domain" description="VWFD" evidence="10">
    <location>
        <begin position="2658"/>
        <end position="2841"/>
    </location>
</feature>
<accession>A0A6P8EW96</accession>
<dbReference type="PROSITE" id="PS51220">
    <property type="entry name" value="NIDO"/>
    <property type="match status" value="1"/>
</dbReference>
<dbReference type="PROSITE" id="PS51233">
    <property type="entry name" value="VWFD"/>
    <property type="match status" value="7"/>
</dbReference>
<keyword evidence="11" id="KW-1185">Reference proteome</keyword>
<keyword evidence="6" id="KW-1015">Disulfide bond</keyword>
<evidence type="ECO:0000313" key="11">
    <source>
        <dbReference type="Proteomes" id="UP000515152"/>
    </source>
</evidence>
<dbReference type="RefSeq" id="XP_031420538.2">
    <property type="nucleotide sequence ID" value="XM_031564678.2"/>
</dbReference>
<dbReference type="GeneID" id="105909092"/>
<feature type="domain" description="VWFD" evidence="10">
    <location>
        <begin position="275"/>
        <end position="454"/>
    </location>
</feature>
<keyword evidence="7" id="KW-0325">Glycoprotein</keyword>
<evidence type="ECO:0000256" key="1">
    <source>
        <dbReference type="ARBA" id="ARBA00004236"/>
    </source>
</evidence>
<dbReference type="InterPro" id="IPR001007">
    <property type="entry name" value="VWF_dom"/>
</dbReference>
<dbReference type="OrthoDB" id="3438930at2759"/>
<dbReference type="FunFam" id="2.10.25.10:FF:000055">
    <property type="entry name" value="alpha-tectorin isoform X1"/>
    <property type="match status" value="4"/>
</dbReference>
<dbReference type="InterPro" id="IPR001507">
    <property type="entry name" value="ZP_dom"/>
</dbReference>
<dbReference type="SMART" id="SM00539">
    <property type="entry name" value="NIDO"/>
    <property type="match status" value="1"/>
</dbReference>
<protein>
    <submittedName>
        <fullName evidence="12">Alpha-tectorin-like</fullName>
    </submittedName>
</protein>
<feature type="domain" description="VWFD" evidence="10">
    <location>
        <begin position="1048"/>
        <end position="1230"/>
    </location>
</feature>
<evidence type="ECO:0000256" key="3">
    <source>
        <dbReference type="ARBA" id="ARBA00022729"/>
    </source>
</evidence>
<feature type="domain" description="NIDO" evidence="9">
    <location>
        <begin position="75"/>
        <end position="212"/>
    </location>
</feature>
<feature type="domain" description="VWFD" evidence="10">
    <location>
        <begin position="1890"/>
        <end position="2068"/>
    </location>
</feature>
<dbReference type="InterPro" id="IPR055355">
    <property type="entry name" value="ZP-C"/>
</dbReference>
<evidence type="ECO:0000313" key="12">
    <source>
        <dbReference type="RefSeq" id="XP_031420538.2"/>
    </source>
</evidence>
<keyword evidence="2" id="KW-1003">Cell membrane</keyword>
<feature type="domain" description="ZP" evidence="8">
    <location>
        <begin position="2971"/>
        <end position="3218"/>
    </location>
</feature>
<dbReference type="Pfam" id="PF08742">
    <property type="entry name" value="C8"/>
    <property type="match status" value="7"/>
</dbReference>
<dbReference type="CDD" id="cd19941">
    <property type="entry name" value="TIL"/>
    <property type="match status" value="6"/>
</dbReference>
<dbReference type="InterPro" id="IPR002919">
    <property type="entry name" value="TIL_dom"/>
</dbReference>
<dbReference type="Pfam" id="PF06119">
    <property type="entry name" value="NIDO"/>
    <property type="match status" value="1"/>
</dbReference>
<dbReference type="SMART" id="SM00241">
    <property type="entry name" value="ZP"/>
    <property type="match status" value="1"/>
</dbReference>
<dbReference type="InterPro" id="IPR052749">
    <property type="entry name" value="Alpha-tectorin"/>
</dbReference>
<dbReference type="SMART" id="SM00215">
    <property type="entry name" value="VWC_out"/>
    <property type="match status" value="6"/>
</dbReference>
<feature type="domain" description="VWFD" evidence="10">
    <location>
        <begin position="664"/>
        <end position="842"/>
    </location>
</feature>
<sequence>MAQGVFYPFGPGDSYSSRVDDGWSSISISQPFRYFRQALTRIYVNNNGFLTFDSGWFEYDPYQFPAYAHRNLIAPFWTDLDNRFRGNISYRQYTNGSVLQQATTDINQYFPGISFSASWVFVATWDKVEYFPLTETVTSFQVVLISGARGSFALMNYGAIGATRYQVQAGYDTINSTHHFSIPDSFMSNIGNLRNTSNVNRPGRWAFQVDDEQQDCQYNGLPVQVGDSFWTDATCQQRCTCVSGGLLQCQRQPCTFSQVCRPATFQYSCQNIHRRTCTISGDPHYNTFDGKVFHFQGTCTYILSETCGNGLPYYRIEGKNEHRGSTCVSWTRLVRVWVYGEEIELVKGHHYQALVNGSFVTTPFTLRNGAIQVYQSGFSVAVSTDFGLLVAYDNYDYVRISVPYEYQNATCGLCGNFNQHPHDDFRTRGGQLVSSDVEFANSWKAPGDTDPGCQDVQFAGLACPACTDNQRTLYGNTAHCGILSNNVGPFVSCHSMLFPQSFVENCVYDLCVSDGYQPILCQALNVYAAQCQQEGIQLGQWRKEGFCEIPCPANSHFESQGTGCPVTCSNPNATQNCPLPNLESCICNAGYVLSGGQCVLESDCGCTFEGRYYTAGEKVVLDQDCGRHCHCTQGTMSCQTHSCSELEVCGAHGGVRNCRPLSYATCWVEGYGSYRTFDGKTFHYPGACSLTLARVRGQSQLPHFQVSVEKVPTGLRDFARHLKFETEGTQVSVEMGEGATTKVDGQTVGIPFSVSSGHIHIYHSSVKGVVIETNFGVMVRADWPHIIRITAPGNYNGTLGGLCGDLNGDLRDDFLSPTGVPIYDLQQFGDSWRDGSLSAFCVEPPVLEPGHYQNTSQFRELCGIMGWAHGPFSQCQARLDPWGRIEDCVQALVRTRGTREALCEALRGYTLLCQQSGITVGEWRNITNCDVTCPPNSHYEPCGTSCPASCPSLSFPFLCTQQCQEGCQCNDGFLLSGDRCVPPTGCGCHHGGRYRQSGERYWYGEECQFLCQCNGITGQSHCMATYCGAQDSCRVVDGQYGCHPKPEATCSASGDPHYTSFDRRTFDFQGTCRYVLASVCNGTRGLPHFQVEARNEAWNGLHVSITVAVYVNVSGHLVYISKENRGTVQVNGETRNLPVLLDGGRVSVYANGLHTFVKADFGLTVGYDGRWVLDITVPSNYSGATCGLCGNFNGIQGDDFTVQEGSSGSVALSASDFGDYWKVDDGMPCTGGCGNSCPVCPDDSRARVQCELLRSRNGPLSFCHIHVDPQPFFHDCVFDMCLSGGRNEVLCRVMGAYVSACQTANVIIYPWRQNTTCQMECPENSHYDLCGTECGHTCASSIDASCDRTCAEGCFCDDGFVRSGGRCVPVEQCGCLYDGFYFEIGEQFWTQACSQRCECFAQNDLRCTQSFCPPTQECSVRDGRRGCYGHPPTCTIWGDPRLITFDGALQVGHSFWTDATCQQRCTCVSGGLLQCQRQPCTFSQVCRPAAFQYSCQNIQRRTCTISGDPHYYTFDGKVFHFQGTCTYILSEACGNGLPYYRIEGKNEHRGSTRVSWTRLVRVWVYGEEIELVKGHHYQALVNGSFVTTPFTLRNGAIQVYQSGFSVAVSTDFGLLVTYDANHYVRISVPYEYQNATCGLCGNFNHHPLDDFRTRSGQLVSSDVEFANSWKAPGDTDPSCQDVECAGLACPACTDNQRALYGNTAHCGILSNNVGPFVSCHSMLSPQSFVENCVYDLCVSDGYQPILCQALNVYAAQCQQEGIQLGQWRRERFCEIPCPTNSHFESQGTGCPATCINPNATQICPLPNLESCICNAGYVLSGGECALHSDCGCTFEGRYYTAGERVVLDQDCGRRCHCTQGTMSCQTHSCSELEVCGAHGGVRSCRPLSYATCWVEGYGSYRTFDGKTFHYPGACSLTLARVRGQSQLPHFQVSVEKVPTGLRDFARHLKFEAEGTQLSVEMGEGATTKVDGQTVGIPFSVSSGHIHIYHSSVKGVVIETNFGVMVRADWPHIIRITAPGNYNGTLGGLCGDLNGDLRDDFLSPTGVPIYDLQQFGDSWRDGSLSAFCVEPPVLEPGHYQNTSQFRELCGIMGWAHGPFSQCQARLDPWGRIEDCVQALVRTRGTREALCEALRGYTLLCQQSGITVGEWRNITNCDVTCPPNSHYEPCGTSCPASCPSLSFPFLCTQQCQEGCQCNDGFLLSGDRCVPPTGCGCHHGGRYRQSGERYWYGEECQFLCQCNGITGQSHCMATYCGAQDSCRVVDGQYGCHPKPEATCSASGDPHYTSFDRRTFDFQGTCRYVLASVCNGTRGLPHFQVEARNEAWNGLHVSITVAVYVNVSGHLVYISKENRGTVQVNGETRNLPVLLDGGRVSVYANGLHTFVKADFGLTVGYDGRWVLDITVPSNYSGATCGLCGNFNGIQGDDFTVQEGSSGSVALSASDFGDYWKVDDGMPCTGGCGNSCPVCPDDSRARVQCELLRSRNGPLSFCHIHVDPQPFFHDCVFDMCLSGGRNEVLCRVMGAYVSACQTANVIIYPWRQNTTCQMECPENSHYDLCGTECGHTCASSIDASCDRTCAEGCFCDDGFVRSGGRCVPVEQCGCLYDGFYFEIGERFWTQACSQRCECFAQNDLRCTQSFCPPTQKCSVRDGRRGCYGHLSTCTVWGDPHYITFDGAVAHFQGTCAYEITHTCGNMSDDALTFRVVAANSHRGNLIVSFVSTVDVWLSRGGVQSHITIGQNRRVKVDGQDNNANTVQVGSLAQLTQGSGFVVVNASGELVVQFDGRSTLLVRLSPKYHQSVCGMCGNHNNNPADDKVLPNGTLAQTDRQFGQSWKSNANSTGCGASGPDEPCLSKAEYTDKCSILTNSSGPFQQCHLHVDPQAYLTSCVYDLCAYTPAHGMLCSAVEAYETACTVLGLQTTEWRSALHCYVVDPCEELDCTEDEWCGQKDGVYGCFCNEDHPRPHAESFDSVEYCSSSTGTMSLSRCQLFEAGFSADTLHLNDPSCNGTLQDGRVEFLFDNENHICGTTLRSNSTHFIYENLIQGEPNSAGGPISRERRIQLLFCCVYPLTQALSMNIDINPLERLVLPLSPSGKGNYRLRMIPYEDAGFSHAFSGRVYVGVNQRIYVAVRVDGVDSRQIAVVMDSCWATPVNQADYHIRWDLIRNECPNPNGNTVEMLQNGVSTSGRFSFRMFTFKVYLHCSIHLCLVASNNCTAVSSPHLEHIRRESD</sequence>
<evidence type="ECO:0000256" key="7">
    <source>
        <dbReference type="ARBA" id="ARBA00023180"/>
    </source>
</evidence>
<dbReference type="Pfam" id="PF12714">
    <property type="entry name" value="TILa"/>
    <property type="match status" value="5"/>
</dbReference>
<gene>
    <name evidence="12" type="primary">LOC105909092</name>
</gene>
<evidence type="ECO:0000256" key="6">
    <source>
        <dbReference type="ARBA" id="ARBA00023157"/>
    </source>
</evidence>
<dbReference type="Pfam" id="PF01826">
    <property type="entry name" value="TIL"/>
    <property type="match status" value="6"/>
</dbReference>
<dbReference type="SMART" id="SM00832">
    <property type="entry name" value="C8"/>
    <property type="match status" value="7"/>
</dbReference>
<dbReference type="SMART" id="SM00216">
    <property type="entry name" value="VWD"/>
    <property type="match status" value="7"/>
</dbReference>
<evidence type="ECO:0000259" key="8">
    <source>
        <dbReference type="PROSITE" id="PS51034"/>
    </source>
</evidence>
<dbReference type="Proteomes" id="UP000515152">
    <property type="component" value="Chromosome 1"/>
</dbReference>
<dbReference type="GO" id="GO:0007160">
    <property type="term" value="P:cell-matrix adhesion"/>
    <property type="evidence" value="ECO:0007669"/>
    <property type="project" value="InterPro"/>
</dbReference>
<evidence type="ECO:0000259" key="10">
    <source>
        <dbReference type="PROSITE" id="PS51233"/>
    </source>
</evidence>
<dbReference type="Pfam" id="PF00100">
    <property type="entry name" value="Zona_pellucida"/>
    <property type="match status" value="1"/>
</dbReference>
<evidence type="ECO:0000256" key="4">
    <source>
        <dbReference type="ARBA" id="ARBA00022737"/>
    </source>
</evidence>
<dbReference type="KEGG" id="char:105909092"/>
<keyword evidence="5" id="KW-0472">Membrane</keyword>
<organism evidence="11 12">
    <name type="scientific">Clupea harengus</name>
    <name type="common">Atlantic herring</name>
    <dbReference type="NCBI Taxonomy" id="7950"/>
    <lineage>
        <taxon>Eukaryota</taxon>
        <taxon>Metazoa</taxon>
        <taxon>Chordata</taxon>
        <taxon>Craniata</taxon>
        <taxon>Vertebrata</taxon>
        <taxon>Euteleostomi</taxon>
        <taxon>Actinopterygii</taxon>
        <taxon>Neopterygii</taxon>
        <taxon>Teleostei</taxon>
        <taxon>Clupei</taxon>
        <taxon>Clupeiformes</taxon>
        <taxon>Clupeoidei</taxon>
        <taxon>Clupeidae</taxon>
        <taxon>Clupea</taxon>
    </lineage>
</organism>
<keyword evidence="4" id="KW-0677">Repeat</keyword>
<comment type="subcellular location">
    <subcellularLocation>
        <location evidence="1">Cell membrane</location>
    </subcellularLocation>
</comment>
<feature type="domain" description="VWFD" evidence="10">
    <location>
        <begin position="2274"/>
        <end position="2456"/>
    </location>
</feature>
<dbReference type="InterPro" id="IPR014853">
    <property type="entry name" value="VWF/SSPO/ZAN-like_Cys-rich_dom"/>
</dbReference>
<name>A0A6P8EW96_CLUHA</name>
<evidence type="ECO:0000256" key="2">
    <source>
        <dbReference type="ARBA" id="ARBA00022475"/>
    </source>
</evidence>
<dbReference type="PANTHER" id="PTHR46160">
    <property type="entry name" value="ALPHA-TECTORIN-RELATED"/>
    <property type="match status" value="1"/>
</dbReference>
<evidence type="ECO:0000259" key="9">
    <source>
        <dbReference type="PROSITE" id="PS51220"/>
    </source>
</evidence>
<dbReference type="Pfam" id="PF00094">
    <property type="entry name" value="VWD"/>
    <property type="match status" value="7"/>
</dbReference>
<dbReference type="InterPro" id="IPR003886">
    <property type="entry name" value="NIDO_dom"/>
</dbReference>
<dbReference type="InterPro" id="IPR025615">
    <property type="entry name" value="TILa_dom"/>
</dbReference>
<keyword evidence="3" id="KW-0732">Signal</keyword>